<evidence type="ECO:0000313" key="7">
    <source>
        <dbReference type="Proteomes" id="UP000001876"/>
    </source>
</evidence>
<dbReference type="PROSITE" id="PS51891">
    <property type="entry name" value="CENP_V_GFA"/>
    <property type="match status" value="1"/>
</dbReference>
<evidence type="ECO:0000256" key="2">
    <source>
        <dbReference type="ARBA" id="ARBA00022723"/>
    </source>
</evidence>
<dbReference type="RefSeq" id="XP_003062126.1">
    <property type="nucleotide sequence ID" value="XM_003062080.1"/>
</dbReference>
<dbReference type="InterPro" id="IPR011057">
    <property type="entry name" value="Mss4-like_sf"/>
</dbReference>
<evidence type="ECO:0000256" key="1">
    <source>
        <dbReference type="ARBA" id="ARBA00005495"/>
    </source>
</evidence>
<dbReference type="KEGG" id="mpp:MICPUCDRAFT_48381"/>
<dbReference type="PANTHER" id="PTHR33337">
    <property type="entry name" value="GFA DOMAIN-CONTAINING PROTEIN"/>
    <property type="match status" value="1"/>
</dbReference>
<keyword evidence="7" id="KW-1185">Reference proteome</keyword>
<accession>C1N2Q3</accession>
<name>C1N2Q3_MICPC</name>
<dbReference type="Proteomes" id="UP000001876">
    <property type="component" value="Unassembled WGS sequence"/>
</dbReference>
<organism evidence="7">
    <name type="scientific">Micromonas pusilla (strain CCMP1545)</name>
    <name type="common">Picoplanktonic green alga</name>
    <dbReference type="NCBI Taxonomy" id="564608"/>
    <lineage>
        <taxon>Eukaryota</taxon>
        <taxon>Viridiplantae</taxon>
        <taxon>Chlorophyta</taxon>
        <taxon>Mamiellophyceae</taxon>
        <taxon>Mamiellales</taxon>
        <taxon>Mamiellaceae</taxon>
        <taxon>Micromonas</taxon>
    </lineage>
</organism>
<sequence>MSEEKTYTGRCYCGAVKVTAVGEPAAVAVCHCRDCSRWGGINMASLWPCEKVTVEGDLVEFTNPPPEGKPKGSNRKTCAKCRSNVLNDHPDTMKLTDVVSGIMDGYEFKPKMHINYSEAIWKVKDGLPKFATMPAAFGGDDKMLEE</sequence>
<dbReference type="Pfam" id="PF04828">
    <property type="entry name" value="GFA"/>
    <property type="match status" value="1"/>
</dbReference>
<dbReference type="GO" id="GO:0046872">
    <property type="term" value="F:metal ion binding"/>
    <property type="evidence" value="ECO:0007669"/>
    <property type="project" value="UniProtKB-KW"/>
</dbReference>
<feature type="domain" description="CENP-V/GFA" evidence="5">
    <location>
        <begin position="7"/>
        <end position="122"/>
    </location>
</feature>
<dbReference type="STRING" id="564608.C1N2Q3"/>
<comment type="similarity">
    <text evidence="1">Belongs to the Gfa family.</text>
</comment>
<evidence type="ECO:0000259" key="5">
    <source>
        <dbReference type="PROSITE" id="PS51891"/>
    </source>
</evidence>
<dbReference type="OrthoDB" id="2212170at2759"/>
<dbReference type="GO" id="GO:0016846">
    <property type="term" value="F:carbon-sulfur lyase activity"/>
    <property type="evidence" value="ECO:0007669"/>
    <property type="project" value="InterPro"/>
</dbReference>
<dbReference type="Gene3D" id="3.90.1590.10">
    <property type="entry name" value="glutathione-dependent formaldehyde- activating enzyme (gfa)"/>
    <property type="match status" value="1"/>
</dbReference>
<gene>
    <name evidence="6" type="ORF">MICPUCDRAFT_48381</name>
</gene>
<keyword evidence="3" id="KW-0862">Zinc</keyword>
<keyword evidence="2" id="KW-0479">Metal-binding</keyword>
<dbReference type="InterPro" id="IPR006913">
    <property type="entry name" value="CENP-V/GFA"/>
</dbReference>
<dbReference type="EMBL" id="GG663745">
    <property type="protein sequence ID" value="EEH53838.1"/>
    <property type="molecule type" value="Genomic_DNA"/>
</dbReference>
<dbReference type="AlphaFoldDB" id="C1N2Q3"/>
<keyword evidence="4" id="KW-0456">Lyase</keyword>
<dbReference type="SUPFAM" id="SSF51316">
    <property type="entry name" value="Mss4-like"/>
    <property type="match status" value="1"/>
</dbReference>
<evidence type="ECO:0000313" key="6">
    <source>
        <dbReference type="EMBL" id="EEH53838.1"/>
    </source>
</evidence>
<evidence type="ECO:0000256" key="3">
    <source>
        <dbReference type="ARBA" id="ARBA00022833"/>
    </source>
</evidence>
<proteinExistence type="inferred from homology"/>
<evidence type="ECO:0000256" key="4">
    <source>
        <dbReference type="ARBA" id="ARBA00023239"/>
    </source>
</evidence>
<reference evidence="6 7" key="1">
    <citation type="journal article" date="2009" name="Science">
        <title>Green evolution and dynamic adaptations revealed by genomes of the marine picoeukaryotes Micromonas.</title>
        <authorList>
            <person name="Worden A.Z."/>
            <person name="Lee J.H."/>
            <person name="Mock T."/>
            <person name="Rouze P."/>
            <person name="Simmons M.P."/>
            <person name="Aerts A.L."/>
            <person name="Allen A.E."/>
            <person name="Cuvelier M.L."/>
            <person name="Derelle E."/>
            <person name="Everett M.V."/>
            <person name="Foulon E."/>
            <person name="Grimwood J."/>
            <person name="Gundlach H."/>
            <person name="Henrissat B."/>
            <person name="Napoli C."/>
            <person name="McDonald S.M."/>
            <person name="Parker M.S."/>
            <person name="Rombauts S."/>
            <person name="Salamov A."/>
            <person name="Von Dassow P."/>
            <person name="Badger J.H."/>
            <person name="Coutinho P.M."/>
            <person name="Demir E."/>
            <person name="Dubchak I."/>
            <person name="Gentemann C."/>
            <person name="Eikrem W."/>
            <person name="Gready J.E."/>
            <person name="John U."/>
            <person name="Lanier W."/>
            <person name="Lindquist E.A."/>
            <person name="Lucas S."/>
            <person name="Mayer K.F."/>
            <person name="Moreau H."/>
            <person name="Not F."/>
            <person name="Otillar R."/>
            <person name="Panaud O."/>
            <person name="Pangilinan J."/>
            <person name="Paulsen I."/>
            <person name="Piegu B."/>
            <person name="Poliakov A."/>
            <person name="Robbens S."/>
            <person name="Schmutz J."/>
            <person name="Toulza E."/>
            <person name="Wyss T."/>
            <person name="Zelensky A."/>
            <person name="Zhou K."/>
            <person name="Armbrust E.V."/>
            <person name="Bhattacharya D."/>
            <person name="Goodenough U.W."/>
            <person name="Van de Peer Y."/>
            <person name="Grigoriev I.V."/>
        </authorList>
    </citation>
    <scope>NUCLEOTIDE SEQUENCE [LARGE SCALE GENOMIC DNA]</scope>
    <source>
        <strain evidence="6 7">CCMP1545</strain>
    </source>
</reference>
<dbReference type="GeneID" id="9687355"/>
<dbReference type="PANTHER" id="PTHR33337:SF40">
    <property type="entry name" value="CENP-V_GFA DOMAIN-CONTAINING PROTEIN-RELATED"/>
    <property type="match status" value="1"/>
</dbReference>
<protein>
    <submittedName>
        <fullName evidence="6">Predicted protein</fullName>
    </submittedName>
</protein>
<dbReference type="OMA" id="IWYASRI"/>